<feature type="region of interest" description="Disordered" evidence="1">
    <location>
        <begin position="49"/>
        <end position="68"/>
    </location>
</feature>
<accession>A0A0C3ITL5</accession>
<reference evidence="2 3" key="1">
    <citation type="submission" date="2014-04" db="EMBL/GenBank/DDBJ databases">
        <authorList>
            <consortium name="DOE Joint Genome Institute"/>
            <person name="Kuo A."/>
            <person name="Kohler A."/>
            <person name="Costa M.D."/>
            <person name="Nagy L.G."/>
            <person name="Floudas D."/>
            <person name="Copeland A."/>
            <person name="Barry K.W."/>
            <person name="Cichocki N."/>
            <person name="Veneault-Fourrey C."/>
            <person name="LaButti K."/>
            <person name="Lindquist E.A."/>
            <person name="Lipzen A."/>
            <person name="Lundell T."/>
            <person name="Morin E."/>
            <person name="Murat C."/>
            <person name="Sun H."/>
            <person name="Tunlid A."/>
            <person name="Henrissat B."/>
            <person name="Grigoriev I.V."/>
            <person name="Hibbett D.S."/>
            <person name="Martin F."/>
            <person name="Nordberg H.P."/>
            <person name="Cantor M.N."/>
            <person name="Hua S.X."/>
        </authorList>
    </citation>
    <scope>NUCLEOTIDE SEQUENCE [LARGE SCALE GENOMIC DNA]</scope>
    <source>
        <strain evidence="2 3">Marx 270</strain>
    </source>
</reference>
<proteinExistence type="predicted"/>
<evidence type="ECO:0000256" key="1">
    <source>
        <dbReference type="SAM" id="MobiDB-lite"/>
    </source>
</evidence>
<sequence length="108" mass="12051">MLSVLISLKVSFRGVWSGLIEHLYWTALVEQGGYTCVFVYYTYLTEHAHPHDSQPRNEGPEHTSSSCLGITDAMESNMPRLAYTTSQRRRGSLLSPLYSSGGPLQCPI</sequence>
<dbReference type="AlphaFoldDB" id="A0A0C3ITL5"/>
<reference evidence="3" key="2">
    <citation type="submission" date="2015-01" db="EMBL/GenBank/DDBJ databases">
        <title>Evolutionary Origins and Diversification of the Mycorrhizal Mutualists.</title>
        <authorList>
            <consortium name="DOE Joint Genome Institute"/>
            <consortium name="Mycorrhizal Genomics Consortium"/>
            <person name="Kohler A."/>
            <person name="Kuo A."/>
            <person name="Nagy L.G."/>
            <person name="Floudas D."/>
            <person name="Copeland A."/>
            <person name="Barry K.W."/>
            <person name="Cichocki N."/>
            <person name="Veneault-Fourrey C."/>
            <person name="LaButti K."/>
            <person name="Lindquist E.A."/>
            <person name="Lipzen A."/>
            <person name="Lundell T."/>
            <person name="Morin E."/>
            <person name="Murat C."/>
            <person name="Riley R."/>
            <person name="Ohm R."/>
            <person name="Sun H."/>
            <person name="Tunlid A."/>
            <person name="Henrissat B."/>
            <person name="Grigoriev I.V."/>
            <person name="Hibbett D.S."/>
            <person name="Martin F."/>
        </authorList>
    </citation>
    <scope>NUCLEOTIDE SEQUENCE [LARGE SCALE GENOMIC DNA]</scope>
    <source>
        <strain evidence="3">Marx 270</strain>
    </source>
</reference>
<evidence type="ECO:0000313" key="2">
    <source>
        <dbReference type="EMBL" id="KIO00238.1"/>
    </source>
</evidence>
<protein>
    <submittedName>
        <fullName evidence="2">Uncharacterized protein</fullName>
    </submittedName>
</protein>
<feature type="compositionally biased region" description="Basic and acidic residues" evidence="1">
    <location>
        <begin position="49"/>
        <end position="61"/>
    </location>
</feature>
<dbReference type="InParanoid" id="A0A0C3ITL5"/>
<dbReference type="HOGENOM" id="CLU_2198040_0_0_1"/>
<gene>
    <name evidence="2" type="ORF">M404DRAFT_765450</name>
</gene>
<keyword evidence="3" id="KW-1185">Reference proteome</keyword>
<evidence type="ECO:0000313" key="3">
    <source>
        <dbReference type="Proteomes" id="UP000054217"/>
    </source>
</evidence>
<organism evidence="2 3">
    <name type="scientific">Pisolithus tinctorius Marx 270</name>
    <dbReference type="NCBI Taxonomy" id="870435"/>
    <lineage>
        <taxon>Eukaryota</taxon>
        <taxon>Fungi</taxon>
        <taxon>Dikarya</taxon>
        <taxon>Basidiomycota</taxon>
        <taxon>Agaricomycotina</taxon>
        <taxon>Agaricomycetes</taxon>
        <taxon>Agaricomycetidae</taxon>
        <taxon>Boletales</taxon>
        <taxon>Sclerodermatineae</taxon>
        <taxon>Pisolithaceae</taxon>
        <taxon>Pisolithus</taxon>
    </lineage>
</organism>
<name>A0A0C3ITL5_PISTI</name>
<dbReference type="Proteomes" id="UP000054217">
    <property type="component" value="Unassembled WGS sequence"/>
</dbReference>
<dbReference type="EMBL" id="KN831997">
    <property type="protein sequence ID" value="KIO00238.1"/>
    <property type="molecule type" value="Genomic_DNA"/>
</dbReference>